<evidence type="ECO:0000256" key="1">
    <source>
        <dbReference type="SAM" id="Phobius"/>
    </source>
</evidence>
<keyword evidence="1" id="KW-0472">Membrane</keyword>
<dbReference type="Pfam" id="PF12785">
    <property type="entry name" value="VESA1_N"/>
    <property type="match status" value="2"/>
</dbReference>
<keyword evidence="1" id="KW-0812">Transmembrane</keyword>
<comment type="caution">
    <text evidence="2">The sequence shown here is derived from an EMBL/GenBank/DDBJ whole genome shotgun (WGS) entry which is preliminary data.</text>
</comment>
<dbReference type="OrthoDB" id="367154at2759"/>
<sequence>MTTNTSGHSSLLKSPTNLKEAIDWILRVTNKDGQQGGQDAENHCWCDLANGVTDLLEGVENHLDPEEKKIVQNIIDVLYDVGGTKHVKALIEKVADQLKDFIGWKGKDGELTGQGIGNNTGGSGNNKKKYESSYDKSATFSDESLGDDSDDSNDKVREAKLRCAKILLGVIPFIFSGLSYLYWISKQSSDDNYKVSLRHYVERMGYKWDQWRCKSNQEVELDLLSEVFDSSEVFGAEADKGKNYAQYLEKLRTEAGNKAQDKDELPLLKLNILCSGYFRSLHTIDSIRSNKPRLPRTVREILYWLTSLPYCPIYRTLVPKVQEMFRRVGTGDKGEVVFYGSNWSGQGKELKVSDTNCAYYLLGAALVAPMVLLTIQDTIECRVGKVEDAKKKTSEFLARYRCDFGVTSDLISK</sequence>
<reference evidence="2" key="1">
    <citation type="submission" date="2019-12" db="EMBL/GenBank/DDBJ databases">
        <title>Genome sequence of Babesia ovis.</title>
        <authorList>
            <person name="Yamagishi J."/>
            <person name="Sevinc F."/>
            <person name="Xuan X."/>
        </authorList>
    </citation>
    <scope>NUCLEOTIDE SEQUENCE</scope>
    <source>
        <strain evidence="2">Selcuk</strain>
    </source>
</reference>
<keyword evidence="3" id="KW-1185">Reference proteome</keyword>
<feature type="transmembrane region" description="Helical" evidence="1">
    <location>
        <begin position="166"/>
        <end position="184"/>
    </location>
</feature>
<evidence type="ECO:0000313" key="3">
    <source>
        <dbReference type="Proteomes" id="UP001057455"/>
    </source>
</evidence>
<dbReference type="EMBL" id="BLIY01000003">
    <property type="protein sequence ID" value="GFE52781.1"/>
    <property type="molecule type" value="Genomic_DNA"/>
</dbReference>
<dbReference type="AlphaFoldDB" id="A0A9W5WTH0"/>
<organism evidence="2 3">
    <name type="scientific">Babesia ovis</name>
    <dbReference type="NCBI Taxonomy" id="5869"/>
    <lineage>
        <taxon>Eukaryota</taxon>
        <taxon>Sar</taxon>
        <taxon>Alveolata</taxon>
        <taxon>Apicomplexa</taxon>
        <taxon>Aconoidasida</taxon>
        <taxon>Piroplasmida</taxon>
        <taxon>Babesiidae</taxon>
        <taxon>Babesia</taxon>
    </lineage>
</organism>
<name>A0A9W5WTH0_BABOV</name>
<evidence type="ECO:0000313" key="2">
    <source>
        <dbReference type="EMBL" id="GFE52781.1"/>
    </source>
</evidence>
<keyword evidence="1" id="KW-1133">Transmembrane helix</keyword>
<dbReference type="InterPro" id="IPR024751">
    <property type="entry name" value="VESA1"/>
</dbReference>
<dbReference type="Proteomes" id="UP001057455">
    <property type="component" value="Unassembled WGS sequence"/>
</dbReference>
<proteinExistence type="predicted"/>
<gene>
    <name evidence="2" type="ORF">BaOVIS_001850</name>
</gene>
<accession>A0A9W5WTH0</accession>
<protein>
    <submittedName>
        <fullName evidence="2">Variant erythrocyte surface antigen beta subunit, putative</fullName>
    </submittedName>
</protein>